<evidence type="ECO:0000259" key="1">
    <source>
        <dbReference type="PROSITE" id="PS51819"/>
    </source>
</evidence>
<dbReference type="PROSITE" id="PS51819">
    <property type="entry name" value="VOC"/>
    <property type="match status" value="1"/>
</dbReference>
<name>A0ABQ6K7L7_9MICO</name>
<evidence type="ECO:0000313" key="2">
    <source>
        <dbReference type="EMBL" id="GMA96389.1"/>
    </source>
</evidence>
<feature type="domain" description="VOC" evidence="1">
    <location>
        <begin position="5"/>
        <end position="125"/>
    </location>
</feature>
<dbReference type="InterPro" id="IPR004360">
    <property type="entry name" value="Glyas_Fos-R_dOase_dom"/>
</dbReference>
<keyword evidence="3" id="KW-1185">Reference proteome</keyword>
<dbReference type="RefSeq" id="WP_284254983.1">
    <property type="nucleotide sequence ID" value="NZ_BAAAQO010000004.1"/>
</dbReference>
<dbReference type="InterPro" id="IPR037523">
    <property type="entry name" value="VOC_core"/>
</dbReference>
<organism evidence="2 3">
    <name type="scientific">Pseudolysinimonas kribbensis</name>
    <dbReference type="NCBI Taxonomy" id="433641"/>
    <lineage>
        <taxon>Bacteria</taxon>
        <taxon>Bacillati</taxon>
        <taxon>Actinomycetota</taxon>
        <taxon>Actinomycetes</taxon>
        <taxon>Micrococcales</taxon>
        <taxon>Microbacteriaceae</taxon>
        <taxon>Pseudolysinimonas</taxon>
    </lineage>
</organism>
<accession>A0ABQ6K7L7</accession>
<dbReference type="Pfam" id="PF00903">
    <property type="entry name" value="Glyoxalase"/>
    <property type="match status" value="1"/>
</dbReference>
<reference evidence="3" key="1">
    <citation type="journal article" date="2019" name="Int. J. Syst. Evol. Microbiol.">
        <title>The Global Catalogue of Microorganisms (GCM) 10K type strain sequencing project: providing services to taxonomists for standard genome sequencing and annotation.</title>
        <authorList>
            <consortium name="The Broad Institute Genomics Platform"/>
            <consortium name="The Broad Institute Genome Sequencing Center for Infectious Disease"/>
            <person name="Wu L."/>
            <person name="Ma J."/>
        </authorList>
    </citation>
    <scope>NUCLEOTIDE SEQUENCE [LARGE SCALE GENOMIC DNA]</scope>
    <source>
        <strain evidence="3">NBRC 108894</strain>
    </source>
</reference>
<dbReference type="Proteomes" id="UP001157034">
    <property type="component" value="Unassembled WGS sequence"/>
</dbReference>
<dbReference type="EMBL" id="BSVB01000001">
    <property type="protein sequence ID" value="GMA96389.1"/>
    <property type="molecule type" value="Genomic_DNA"/>
</dbReference>
<dbReference type="SUPFAM" id="SSF54593">
    <property type="entry name" value="Glyoxalase/Bleomycin resistance protein/Dihydroxybiphenyl dioxygenase"/>
    <property type="match status" value="1"/>
</dbReference>
<dbReference type="InterPro" id="IPR029068">
    <property type="entry name" value="Glyas_Bleomycin-R_OHBP_Dase"/>
</dbReference>
<dbReference type="Gene3D" id="3.10.180.10">
    <property type="entry name" value="2,3-Dihydroxybiphenyl 1,2-Dioxygenase, domain 1"/>
    <property type="match status" value="1"/>
</dbReference>
<sequence>MVTISGAYSGFAAKDLTATADFYRRLGIEVVDTPQGLLLPFPGGGHAFVYSKPDHEPAGFSVFYLEVDDIDRAMDELAAAGIEPERYEGFPQDERGVVRGRAADRGPDIAWVLDPSGNVVAITQS</sequence>
<gene>
    <name evidence="2" type="ORF">GCM10025881_32130</name>
</gene>
<evidence type="ECO:0000313" key="3">
    <source>
        <dbReference type="Proteomes" id="UP001157034"/>
    </source>
</evidence>
<comment type="caution">
    <text evidence="2">The sequence shown here is derived from an EMBL/GenBank/DDBJ whole genome shotgun (WGS) entry which is preliminary data.</text>
</comment>
<protein>
    <recommendedName>
        <fullName evidence="1">VOC domain-containing protein</fullName>
    </recommendedName>
</protein>
<proteinExistence type="predicted"/>